<name>A0A382L183_9ZZZZ</name>
<feature type="non-terminal residue" evidence="1">
    <location>
        <position position="1"/>
    </location>
</feature>
<protein>
    <submittedName>
        <fullName evidence="1">Uncharacterized protein</fullName>
    </submittedName>
</protein>
<reference evidence="1" key="1">
    <citation type="submission" date="2018-05" db="EMBL/GenBank/DDBJ databases">
        <authorList>
            <person name="Lanie J.A."/>
            <person name="Ng W.-L."/>
            <person name="Kazmierczak K.M."/>
            <person name="Andrzejewski T.M."/>
            <person name="Davidsen T.M."/>
            <person name="Wayne K.J."/>
            <person name="Tettelin H."/>
            <person name="Glass J.I."/>
            <person name="Rusch D."/>
            <person name="Podicherti R."/>
            <person name="Tsui H.-C.T."/>
            <person name="Winkler M.E."/>
        </authorList>
    </citation>
    <scope>NUCLEOTIDE SEQUENCE</scope>
</reference>
<dbReference type="EMBL" id="UINC01084254">
    <property type="protein sequence ID" value="SVC30728.1"/>
    <property type="molecule type" value="Genomic_DNA"/>
</dbReference>
<evidence type="ECO:0000313" key="1">
    <source>
        <dbReference type="EMBL" id="SVC30728.1"/>
    </source>
</evidence>
<dbReference type="AlphaFoldDB" id="A0A382L183"/>
<accession>A0A382L183</accession>
<feature type="non-terminal residue" evidence="1">
    <location>
        <position position="48"/>
    </location>
</feature>
<sequence>VWKTVNTQGMTMDSANTLKAMTTYLNILRKIPVSASSKAQPECVQTAC</sequence>
<organism evidence="1">
    <name type="scientific">marine metagenome</name>
    <dbReference type="NCBI Taxonomy" id="408172"/>
    <lineage>
        <taxon>unclassified sequences</taxon>
        <taxon>metagenomes</taxon>
        <taxon>ecological metagenomes</taxon>
    </lineage>
</organism>
<gene>
    <name evidence="1" type="ORF">METZ01_LOCUS283582</name>
</gene>
<proteinExistence type="predicted"/>